<dbReference type="Pfam" id="PF05860">
    <property type="entry name" value="TPS"/>
    <property type="match status" value="1"/>
</dbReference>
<feature type="region of interest" description="Disordered" evidence="1">
    <location>
        <begin position="662"/>
        <end position="684"/>
    </location>
</feature>
<dbReference type="InterPro" id="IPR012334">
    <property type="entry name" value="Pectin_lyas_fold"/>
</dbReference>
<dbReference type="InterPro" id="IPR008638">
    <property type="entry name" value="FhaB/CdiA-like_TPS"/>
</dbReference>
<name>A0ABR9V030_9CHRO</name>
<evidence type="ECO:0000313" key="3">
    <source>
        <dbReference type="EMBL" id="MBE9193603.1"/>
    </source>
</evidence>
<dbReference type="SUPFAM" id="SSF51126">
    <property type="entry name" value="Pectin lyase-like"/>
    <property type="match status" value="4"/>
</dbReference>
<dbReference type="SMART" id="SM00912">
    <property type="entry name" value="Haemagg_act"/>
    <property type="match status" value="1"/>
</dbReference>
<dbReference type="RefSeq" id="WP_193934978.1">
    <property type="nucleotide sequence ID" value="NZ_CAWPMZ010000012.1"/>
</dbReference>
<reference evidence="3 4" key="1">
    <citation type="submission" date="2020-10" db="EMBL/GenBank/DDBJ databases">
        <authorList>
            <person name="Castelo-Branco R."/>
            <person name="Eusebio N."/>
            <person name="Adriana R."/>
            <person name="Vieira A."/>
            <person name="Brugerolle De Fraissinette N."/>
            <person name="Rezende De Castro R."/>
            <person name="Schneider M.P."/>
            <person name="Vasconcelos V."/>
            <person name="Leao P.N."/>
        </authorList>
    </citation>
    <scope>NUCLEOTIDE SEQUENCE [LARGE SCALE GENOMIC DNA]</scope>
    <source>
        <strain evidence="3 4">LEGE 06123</strain>
    </source>
</reference>
<dbReference type="EMBL" id="JADEWN010000110">
    <property type="protein sequence ID" value="MBE9193603.1"/>
    <property type="molecule type" value="Genomic_DNA"/>
</dbReference>
<dbReference type="Gene3D" id="2.160.20.10">
    <property type="entry name" value="Single-stranded right-handed beta-helix, Pectin lyase-like"/>
    <property type="match status" value="2"/>
</dbReference>
<dbReference type="Proteomes" id="UP000651156">
    <property type="component" value="Unassembled WGS sequence"/>
</dbReference>
<keyword evidence="4" id="KW-1185">Reference proteome</keyword>
<evidence type="ECO:0000259" key="2">
    <source>
        <dbReference type="SMART" id="SM00912"/>
    </source>
</evidence>
<feature type="domain" description="Filamentous haemagglutinin FhaB/tRNA nuclease CdiA-like TPS" evidence="2">
    <location>
        <begin position="41"/>
        <end position="154"/>
    </location>
</feature>
<protein>
    <submittedName>
        <fullName evidence="3">Filamentous hemagglutinin N-terminal domain-containing protein</fullName>
    </submittedName>
</protein>
<sequence>MINKSWFGWRWQLMLASWMVLVGVGRGDRTLAQIIPDATLGAENSVVTPTNINGIPSDRIDGGAIRDKNLFHSFEQFNIDAGRGAYFINPSGIENILSRVTGNDPSNILGTLGVVGGDANLFLMNPNGIIFGPNASLDLNGSFLGTTAGSINFANSIQFSATAPQTIPLLKISIPLGLQFEENAGQILVQGSGAIRTSGAVNQLLNRDAGLQVQPSKTLALVGNGIALEGGILTTDDGRIELGSVTRVAQLSLTPIEKGYALGYESVPAFADVSLSNAAAVNASGEGGGDIQVRGRQVTLTDGSAIEVATLGSQPGGTLTVAASEAVKVIGTTADGRVSSFLTTSVYPGATGNGGNLTIETGQLIVRDGAQISAGTFGQGSAGSLTVKAAESVELSGTAANGRFASSLGTSSERGATGNGGNLTIETGQLIVRDGAQVVASTFGQGAAGTLTVKAAESVELSGTAANGRFPSGLFSSAQAEATGGGGNLTIETGQLIVRDGAIVFASTLGQGSAGTLTVKATESVELSGTTANGQSPSGLATSVYPGATGGGGNLTIETAQLIVRDGALVNASTFGQGSAGSLTVKASELVELSGTAANGRFASSLGTSAERGATGGGGNLTIETAQLIVRDGAQVVTGTWGQGSAGSLRVKAAESVELSGTAANGQSRSGLFSSAQPGATGNGGNLRIQTENLYVHDRAVIAVNSLGLGSAGNLEVVADSVRLDNLAFLNADTTAGQGNIFLPHILHLSGKPLIHE</sequence>
<evidence type="ECO:0000313" key="4">
    <source>
        <dbReference type="Proteomes" id="UP000651156"/>
    </source>
</evidence>
<gene>
    <name evidence="3" type="ORF">IQ230_25440</name>
</gene>
<dbReference type="NCBIfam" id="TIGR01901">
    <property type="entry name" value="adhes_NPXG"/>
    <property type="match status" value="1"/>
</dbReference>
<organism evidence="3 4">
    <name type="scientific">Gloeocapsopsis crepidinum LEGE 06123</name>
    <dbReference type="NCBI Taxonomy" id="588587"/>
    <lineage>
        <taxon>Bacteria</taxon>
        <taxon>Bacillati</taxon>
        <taxon>Cyanobacteriota</taxon>
        <taxon>Cyanophyceae</taxon>
        <taxon>Oscillatoriophycideae</taxon>
        <taxon>Chroococcales</taxon>
        <taxon>Chroococcaceae</taxon>
        <taxon>Gloeocapsopsis</taxon>
    </lineage>
</organism>
<proteinExistence type="predicted"/>
<feature type="compositionally biased region" description="Polar residues" evidence="1">
    <location>
        <begin position="662"/>
        <end position="680"/>
    </location>
</feature>
<dbReference type="InterPro" id="IPR011050">
    <property type="entry name" value="Pectin_lyase_fold/virulence"/>
</dbReference>
<evidence type="ECO:0000256" key="1">
    <source>
        <dbReference type="SAM" id="MobiDB-lite"/>
    </source>
</evidence>
<comment type="caution">
    <text evidence="3">The sequence shown here is derived from an EMBL/GenBank/DDBJ whole genome shotgun (WGS) entry which is preliminary data.</text>
</comment>
<accession>A0ABR9V030</accession>